<name>A0ABT8YRK6_9HYPH</name>
<comment type="similarity">
    <text evidence="1">Belongs to the ATP-dependent AMP-binding enzyme family.</text>
</comment>
<reference evidence="6" key="1">
    <citation type="journal article" date="2015" name="Int. J. Syst. Evol. Microbiol.">
        <title>Rhizobium alvei sp. nov., isolated from a freshwater river.</title>
        <authorList>
            <person name="Sheu S.Y."/>
            <person name="Huang H.W."/>
            <person name="Young C.C."/>
            <person name="Chen W.M."/>
        </authorList>
    </citation>
    <scope>NUCLEOTIDE SEQUENCE</scope>
    <source>
        <strain evidence="6">TNR-22</strain>
    </source>
</reference>
<evidence type="ECO:0000256" key="2">
    <source>
        <dbReference type="ARBA" id="ARBA00022598"/>
    </source>
</evidence>
<sequence>MFDAIAMPEGTPIHDSRIPAPDRLVTRPLLDRLASEQPEAVFVKFDDNGEEWTYGAFQHLVRQTAVGLQAQGVAMGDNVMVWMPNNRDQIRIFFALNYIGAVYVPMNTAYRGGLLEHVVALSDAKLAIVHASLADRLLDISTAALDHVIIQGGEPIAIGSLKVSRYEDVLLPASGSVQASPRAIEPWDPMAIVFTSGTTGPSKAVLISYLQLFSNAGPETWTFVDSTDRYLINAPMFHIGGMGPMYVMMARGASFALVDRFDTKTFWSSVRKNGVTVAFLLGVMATFLEKQDPSEEDRGHGLKKAIVVPVTPELERFRQRFGIDLYTIFNMTEISSPCVSEKNPTKRGTCGRVRPGVEVRLVDANDCEVPVGQVGEMIIRTDRPWAMNSGYYKNPEATAKAWRNGWFHTGDAFRRDADGDFFFVDRTKDSIRRRGENISSLELEGLILRHPAILEAAIIGVPSEVTEDDVMLCLAPKAGQTIDLIELTEFMRHELPYFMVPRYVRVMSELPKTPSAKIMKEELRREGVTADTWDREKAGIRITAERFAS</sequence>
<evidence type="ECO:0000256" key="1">
    <source>
        <dbReference type="ARBA" id="ARBA00006432"/>
    </source>
</evidence>
<dbReference type="InterPro" id="IPR025110">
    <property type="entry name" value="AMP-bd_C"/>
</dbReference>
<reference evidence="6" key="2">
    <citation type="submission" date="2023-07" db="EMBL/GenBank/DDBJ databases">
        <authorList>
            <person name="Shen H."/>
        </authorList>
    </citation>
    <scope>NUCLEOTIDE SEQUENCE</scope>
    <source>
        <strain evidence="6">TNR-22</strain>
    </source>
</reference>
<dbReference type="SUPFAM" id="SSF56801">
    <property type="entry name" value="Acetyl-CoA synthetase-like"/>
    <property type="match status" value="1"/>
</dbReference>
<comment type="caution">
    <text evidence="6">The sequence shown here is derived from an EMBL/GenBank/DDBJ whole genome shotgun (WGS) entry which is preliminary data.</text>
</comment>
<dbReference type="EMBL" id="JAUOZU010000014">
    <property type="protein sequence ID" value="MDO6965947.1"/>
    <property type="molecule type" value="Genomic_DNA"/>
</dbReference>
<keyword evidence="3" id="KW-0479">Metal-binding</keyword>
<dbReference type="RefSeq" id="WP_304377877.1">
    <property type="nucleotide sequence ID" value="NZ_JAUOZU010000014.1"/>
</dbReference>
<dbReference type="InterPro" id="IPR042099">
    <property type="entry name" value="ANL_N_sf"/>
</dbReference>
<evidence type="ECO:0000256" key="3">
    <source>
        <dbReference type="ARBA" id="ARBA00022723"/>
    </source>
</evidence>
<keyword evidence="7" id="KW-1185">Reference proteome</keyword>
<dbReference type="InterPro" id="IPR000873">
    <property type="entry name" value="AMP-dep_synth/lig_dom"/>
</dbReference>
<dbReference type="Pfam" id="PF00501">
    <property type="entry name" value="AMP-binding"/>
    <property type="match status" value="1"/>
</dbReference>
<dbReference type="PANTHER" id="PTHR43201">
    <property type="entry name" value="ACYL-COA SYNTHETASE"/>
    <property type="match status" value="1"/>
</dbReference>
<dbReference type="PROSITE" id="PS00455">
    <property type="entry name" value="AMP_BINDING"/>
    <property type="match status" value="1"/>
</dbReference>
<keyword evidence="2" id="KW-0436">Ligase</keyword>
<evidence type="ECO:0000259" key="5">
    <source>
        <dbReference type="Pfam" id="PF13193"/>
    </source>
</evidence>
<accession>A0ABT8YRK6</accession>
<dbReference type="PANTHER" id="PTHR43201:SF5">
    <property type="entry name" value="MEDIUM-CHAIN ACYL-COA LIGASE ACSF2, MITOCHONDRIAL"/>
    <property type="match status" value="1"/>
</dbReference>
<dbReference type="Proteomes" id="UP001174932">
    <property type="component" value="Unassembled WGS sequence"/>
</dbReference>
<dbReference type="Gene3D" id="3.40.50.12780">
    <property type="entry name" value="N-terminal domain of ligase-like"/>
    <property type="match status" value="1"/>
</dbReference>
<organism evidence="6 7">
    <name type="scientific">Rhizobium alvei</name>
    <dbReference type="NCBI Taxonomy" id="1132659"/>
    <lineage>
        <taxon>Bacteria</taxon>
        <taxon>Pseudomonadati</taxon>
        <taxon>Pseudomonadota</taxon>
        <taxon>Alphaproteobacteria</taxon>
        <taxon>Hyphomicrobiales</taxon>
        <taxon>Rhizobiaceae</taxon>
        <taxon>Rhizobium/Agrobacterium group</taxon>
        <taxon>Rhizobium</taxon>
    </lineage>
</organism>
<dbReference type="InterPro" id="IPR020845">
    <property type="entry name" value="AMP-binding_CS"/>
</dbReference>
<feature type="domain" description="AMP-dependent synthetase/ligase" evidence="4">
    <location>
        <begin position="31"/>
        <end position="392"/>
    </location>
</feature>
<feature type="domain" description="AMP-binding enzyme C-terminal" evidence="5">
    <location>
        <begin position="442"/>
        <end position="517"/>
    </location>
</feature>
<dbReference type="Pfam" id="PF13193">
    <property type="entry name" value="AMP-binding_C"/>
    <property type="match status" value="1"/>
</dbReference>
<evidence type="ECO:0000313" key="7">
    <source>
        <dbReference type="Proteomes" id="UP001174932"/>
    </source>
</evidence>
<protein>
    <submittedName>
        <fullName evidence="6">AMP-binding protein</fullName>
    </submittedName>
</protein>
<dbReference type="InterPro" id="IPR045851">
    <property type="entry name" value="AMP-bd_C_sf"/>
</dbReference>
<proteinExistence type="inferred from homology"/>
<dbReference type="Gene3D" id="3.30.300.30">
    <property type="match status" value="1"/>
</dbReference>
<evidence type="ECO:0000259" key="4">
    <source>
        <dbReference type="Pfam" id="PF00501"/>
    </source>
</evidence>
<gene>
    <name evidence="6" type="ORF">Q4481_18465</name>
</gene>
<evidence type="ECO:0000313" key="6">
    <source>
        <dbReference type="EMBL" id="MDO6965947.1"/>
    </source>
</evidence>